<dbReference type="AlphaFoldDB" id="A0A6M1T3D9"/>
<protein>
    <submittedName>
        <fullName evidence="2">Uncharacterized protein</fullName>
    </submittedName>
</protein>
<accession>A0A6M1T3D9</accession>
<name>A0A6M1T3D9_9HYPH</name>
<reference evidence="2 3" key="1">
    <citation type="submission" date="2020-02" db="EMBL/GenBank/DDBJ databases">
        <authorList>
            <person name="Khan S.A."/>
            <person name="Jeon C.O."/>
            <person name="Chun B.H."/>
        </authorList>
    </citation>
    <scope>NUCLEOTIDE SEQUENCE [LARGE SCALE GENOMIC DNA]</scope>
    <source>
        <strain evidence="2 3">H239</strain>
    </source>
</reference>
<dbReference type="InterPro" id="IPR038330">
    <property type="entry name" value="TspO/MBR-related_sf"/>
</dbReference>
<reference evidence="2 3" key="2">
    <citation type="submission" date="2020-03" db="EMBL/GenBank/DDBJ databases">
        <title>Devosia chinhatensis sp. nov., isolated from a hexachlorocyclohexane (HCH) dump site in India.</title>
        <authorList>
            <person name="Kumar M."/>
            <person name="Lal R."/>
        </authorList>
    </citation>
    <scope>NUCLEOTIDE SEQUENCE [LARGE SCALE GENOMIC DNA]</scope>
    <source>
        <strain evidence="2 3">H239</strain>
    </source>
</reference>
<sequence length="186" mass="19303">MATTATINTVQSGQPAHAHPYRDALSFLVAAGLPLGLFGLVNLGAEAMNVLPLFFAPFGIPGWIGAVAHLAQLSMLGVAFWAVMRSTHDRAPLVWLTAIIAAYILLPYITPPLDSLQLSILCSALFLVTLAGMVRIGKVSTPAALLMSPTLAIVGFSATMGLALAVAYSPPFALMQAQQPAPAPAA</sequence>
<dbReference type="Proteomes" id="UP000474802">
    <property type="component" value="Unassembled WGS sequence"/>
</dbReference>
<keyword evidence="1" id="KW-0472">Membrane</keyword>
<feature type="transmembrane region" description="Helical" evidence="1">
    <location>
        <begin position="91"/>
        <end position="110"/>
    </location>
</feature>
<comment type="caution">
    <text evidence="2">The sequence shown here is derived from an EMBL/GenBank/DDBJ whole genome shotgun (WGS) entry which is preliminary data.</text>
</comment>
<evidence type="ECO:0000256" key="1">
    <source>
        <dbReference type="SAM" id="Phobius"/>
    </source>
</evidence>
<dbReference type="Gene3D" id="1.20.1260.100">
    <property type="entry name" value="TspO/MBR protein"/>
    <property type="match status" value="1"/>
</dbReference>
<proteinExistence type="predicted"/>
<dbReference type="RefSeq" id="WP_164535588.1">
    <property type="nucleotide sequence ID" value="NZ_JAALFG010000006.1"/>
</dbReference>
<feature type="transmembrane region" description="Helical" evidence="1">
    <location>
        <begin position="63"/>
        <end position="84"/>
    </location>
</feature>
<feature type="transmembrane region" description="Helical" evidence="1">
    <location>
        <begin position="116"/>
        <end position="136"/>
    </location>
</feature>
<evidence type="ECO:0000313" key="2">
    <source>
        <dbReference type="EMBL" id="NGP19331.1"/>
    </source>
</evidence>
<keyword evidence="1" id="KW-0812">Transmembrane</keyword>
<feature type="transmembrane region" description="Helical" evidence="1">
    <location>
        <begin position="143"/>
        <end position="168"/>
    </location>
</feature>
<dbReference type="EMBL" id="JAALFG010000006">
    <property type="protein sequence ID" value="NGP19331.1"/>
    <property type="molecule type" value="Genomic_DNA"/>
</dbReference>
<feature type="transmembrane region" description="Helical" evidence="1">
    <location>
        <begin position="24"/>
        <end position="43"/>
    </location>
</feature>
<evidence type="ECO:0000313" key="3">
    <source>
        <dbReference type="Proteomes" id="UP000474802"/>
    </source>
</evidence>
<organism evidence="2 3">
    <name type="scientific">Devosia aurantiaca</name>
    <dbReference type="NCBI Taxonomy" id="2714858"/>
    <lineage>
        <taxon>Bacteria</taxon>
        <taxon>Pseudomonadati</taxon>
        <taxon>Pseudomonadota</taxon>
        <taxon>Alphaproteobacteria</taxon>
        <taxon>Hyphomicrobiales</taxon>
        <taxon>Devosiaceae</taxon>
        <taxon>Devosia</taxon>
    </lineage>
</organism>
<keyword evidence="3" id="KW-1185">Reference proteome</keyword>
<keyword evidence="1" id="KW-1133">Transmembrane helix</keyword>
<gene>
    <name evidence="2" type="ORF">G5575_18320</name>
</gene>